<dbReference type="SUPFAM" id="SSF56741">
    <property type="entry name" value="Eukaryotic DNA topoisomerase I, N-terminal DNA-binding fragment"/>
    <property type="match status" value="1"/>
</dbReference>
<feature type="compositionally biased region" description="Acidic residues" evidence="8">
    <location>
        <begin position="1119"/>
        <end position="1131"/>
    </location>
</feature>
<dbReference type="GO" id="GO:0003677">
    <property type="term" value="F:DNA binding"/>
    <property type="evidence" value="ECO:0007669"/>
    <property type="project" value="UniProtKB-UniRule"/>
</dbReference>
<dbReference type="InterPro" id="IPR025834">
    <property type="entry name" value="TopoI_C_dom"/>
</dbReference>
<dbReference type="PRINTS" id="PR00416">
    <property type="entry name" value="EUTPISMRASEI"/>
</dbReference>
<feature type="region of interest" description="Disordered" evidence="8">
    <location>
        <begin position="776"/>
        <end position="805"/>
    </location>
</feature>
<feature type="compositionally biased region" description="Low complexity" evidence="8">
    <location>
        <begin position="182"/>
        <end position="191"/>
    </location>
</feature>
<comment type="catalytic activity">
    <reaction evidence="1 6 7">
        <text>ATP-independent breakage of single-stranded DNA, followed by passage and rejoining.</text>
        <dbReference type="EC" id="5.6.2.1"/>
    </reaction>
</comment>
<dbReference type="InterPro" id="IPR013499">
    <property type="entry name" value="TopoI_euk"/>
</dbReference>
<dbReference type="Pfam" id="PF14370">
    <property type="entry name" value="Topo_C_assoc"/>
    <property type="match status" value="1"/>
</dbReference>
<dbReference type="GO" id="GO:0003917">
    <property type="term" value="F:DNA topoisomerase type I (single strand cut, ATP-independent) activity"/>
    <property type="evidence" value="ECO:0007669"/>
    <property type="project" value="UniProtKB-UniRule"/>
</dbReference>
<dbReference type="AlphaFoldDB" id="A0A061HAF6"/>
<dbReference type="InterPro" id="IPR011010">
    <property type="entry name" value="DNA_brk_join_enz"/>
</dbReference>
<dbReference type="InterPro" id="IPR013030">
    <property type="entry name" value="DNA_topo_DNA_db_N_dom2"/>
</dbReference>
<feature type="compositionally biased region" description="Acidic residues" evidence="8">
    <location>
        <begin position="977"/>
        <end position="986"/>
    </location>
</feature>
<reference evidence="10 11" key="1">
    <citation type="journal article" date="2013" name="Plant Cell">
        <title>The transition from a phytopathogenic smut ancestor to an anamorphic biocontrol agent deciphered by comparative whole-genome analysis.</title>
        <authorList>
            <person name="Lefebvre F."/>
            <person name="Joly D.L."/>
            <person name="Labbe C."/>
            <person name="Teichmann B."/>
            <person name="Linning R."/>
            <person name="Belzile F."/>
            <person name="Bakkeren G."/>
            <person name="Belanger R.R."/>
        </authorList>
    </citation>
    <scope>NUCLEOTIDE SEQUENCE [LARGE SCALE GENOMIC DNA]</scope>
    <source>
        <strain evidence="10 11">PF-1</strain>
    </source>
</reference>
<protein>
    <recommendedName>
        <fullName evidence="7">DNA topoisomerase I</fullName>
        <ecNumber evidence="7">5.6.2.1</ecNumber>
    </recommendedName>
    <alternativeName>
        <fullName evidence="7">DNA topoisomerase 1</fullName>
    </alternativeName>
</protein>
<dbReference type="InterPro" id="IPR051062">
    <property type="entry name" value="Topoisomerase_IB"/>
</dbReference>
<gene>
    <name evidence="10" type="ORF">PFL1_03209</name>
</gene>
<feature type="compositionally biased region" description="Basic residues" evidence="8">
    <location>
        <begin position="192"/>
        <end position="212"/>
    </location>
</feature>
<feature type="compositionally biased region" description="Acidic residues" evidence="8">
    <location>
        <begin position="103"/>
        <end position="113"/>
    </location>
</feature>
<evidence type="ECO:0000256" key="3">
    <source>
        <dbReference type="ARBA" id="ARBA00023029"/>
    </source>
</evidence>
<feature type="domain" description="DNA topoisomerase I eukaryotic-type" evidence="9">
    <location>
        <begin position="374"/>
        <end position="907"/>
    </location>
</feature>
<dbReference type="Gene3D" id="3.90.15.10">
    <property type="entry name" value="Topoisomerase I, Chain A, domain 3"/>
    <property type="match status" value="1"/>
</dbReference>
<dbReference type="InterPro" id="IPR014727">
    <property type="entry name" value="TopoI_cat_a/b-sub_euk"/>
</dbReference>
<dbReference type="InterPro" id="IPR036202">
    <property type="entry name" value="TopoI_DNA-bd_euk_N_sf"/>
</dbReference>
<feature type="region of interest" description="Disordered" evidence="8">
    <location>
        <begin position="1"/>
        <end position="220"/>
    </location>
</feature>
<evidence type="ECO:0000313" key="10">
    <source>
        <dbReference type="EMBL" id="EPQ29454.1"/>
    </source>
</evidence>
<keyword evidence="5 6" id="KW-0413">Isomerase</keyword>
<dbReference type="SUPFAM" id="SSF56349">
    <property type="entry name" value="DNA breaking-rejoining enzymes"/>
    <property type="match status" value="1"/>
</dbReference>
<keyword evidence="4 6" id="KW-0238">DNA-binding</keyword>
<keyword evidence="3 6" id="KW-0799">Topoisomerase</keyword>
<proteinExistence type="inferred from homology"/>
<dbReference type="InterPro" id="IPR001631">
    <property type="entry name" value="TopoI"/>
</dbReference>
<dbReference type="InterPro" id="IPR014711">
    <property type="entry name" value="TopoI_cat_a-hlx-sub_euk"/>
</dbReference>
<dbReference type="Gene3D" id="1.10.132.10">
    <property type="match status" value="2"/>
</dbReference>
<feature type="compositionally biased region" description="Acidic residues" evidence="8">
    <location>
        <begin position="154"/>
        <end position="181"/>
    </location>
</feature>
<evidence type="ECO:0000259" key="9">
    <source>
        <dbReference type="SMART" id="SM00435"/>
    </source>
</evidence>
<dbReference type="InterPro" id="IPR013500">
    <property type="entry name" value="TopoI_cat_euk"/>
</dbReference>
<feature type="active site" description="O-(3'-phospho-DNA)-tyrosine intermediate" evidence="6">
    <location>
        <position position="893"/>
    </location>
</feature>
<evidence type="ECO:0000256" key="5">
    <source>
        <dbReference type="ARBA" id="ARBA00023235"/>
    </source>
</evidence>
<evidence type="ECO:0000256" key="7">
    <source>
        <dbReference type="RuleBase" id="RU365101"/>
    </source>
</evidence>
<feature type="compositionally biased region" description="Acidic residues" evidence="8">
    <location>
        <begin position="38"/>
        <end position="48"/>
    </location>
</feature>
<dbReference type="CDD" id="cd00659">
    <property type="entry name" value="Topo_IB_C"/>
    <property type="match status" value="1"/>
</dbReference>
<dbReference type="SMART" id="SM00435">
    <property type="entry name" value="TOPEUc"/>
    <property type="match status" value="1"/>
</dbReference>
<evidence type="ECO:0000256" key="1">
    <source>
        <dbReference type="ARBA" id="ARBA00000213"/>
    </source>
</evidence>
<feature type="region of interest" description="Disordered" evidence="8">
    <location>
        <begin position="920"/>
        <end position="990"/>
    </location>
</feature>
<dbReference type="RefSeq" id="XP_007878915.1">
    <property type="nucleotide sequence ID" value="XM_007880724.1"/>
</dbReference>
<evidence type="ECO:0000256" key="8">
    <source>
        <dbReference type="SAM" id="MobiDB-lite"/>
    </source>
</evidence>
<evidence type="ECO:0000256" key="6">
    <source>
        <dbReference type="PROSITE-ProRule" id="PRU01382"/>
    </source>
</evidence>
<evidence type="ECO:0000256" key="2">
    <source>
        <dbReference type="ARBA" id="ARBA00006645"/>
    </source>
</evidence>
<dbReference type="EC" id="5.6.2.1" evidence="7"/>
<evidence type="ECO:0000313" key="11">
    <source>
        <dbReference type="Proteomes" id="UP000053664"/>
    </source>
</evidence>
<organism evidence="10 11">
    <name type="scientific">Pseudozyma flocculosa PF-1</name>
    <dbReference type="NCBI Taxonomy" id="1277687"/>
    <lineage>
        <taxon>Eukaryota</taxon>
        <taxon>Fungi</taxon>
        <taxon>Dikarya</taxon>
        <taxon>Basidiomycota</taxon>
        <taxon>Ustilaginomycotina</taxon>
        <taxon>Ustilaginomycetes</taxon>
        <taxon>Ustilaginales</taxon>
        <taxon>Ustilaginaceae</taxon>
        <taxon>Pseudozyma</taxon>
    </lineage>
</organism>
<dbReference type="GO" id="GO:0005694">
    <property type="term" value="C:chromosome"/>
    <property type="evidence" value="ECO:0007669"/>
    <property type="project" value="InterPro"/>
</dbReference>
<dbReference type="FunFam" id="1.10.10.41:FF:000004">
    <property type="entry name" value="DNA topoisomerase I"/>
    <property type="match status" value="1"/>
</dbReference>
<dbReference type="InterPro" id="IPR013034">
    <property type="entry name" value="DNA_topo_DNA_db_N_dom1"/>
</dbReference>
<dbReference type="PANTHER" id="PTHR10290">
    <property type="entry name" value="DNA TOPOISOMERASE I"/>
    <property type="match status" value="1"/>
</dbReference>
<dbReference type="HOGENOM" id="CLU_009193_1_0_1"/>
<dbReference type="Proteomes" id="UP000053664">
    <property type="component" value="Unassembled WGS sequence"/>
</dbReference>
<dbReference type="Pfam" id="PF02919">
    <property type="entry name" value="Topoisom_I_N"/>
    <property type="match status" value="1"/>
</dbReference>
<comment type="similarity">
    <text evidence="2 6 7">Belongs to the type IB topoisomerase family.</text>
</comment>
<dbReference type="GeneID" id="19317319"/>
<dbReference type="PANTHER" id="PTHR10290:SF3">
    <property type="entry name" value="DNA TOPOISOMERASE 1"/>
    <property type="match status" value="1"/>
</dbReference>
<dbReference type="eggNOG" id="KOG0981">
    <property type="taxonomic scope" value="Eukaryota"/>
</dbReference>
<dbReference type="EMBL" id="KE361631">
    <property type="protein sequence ID" value="EPQ29454.1"/>
    <property type="molecule type" value="Genomic_DNA"/>
</dbReference>
<dbReference type="Pfam" id="PF01028">
    <property type="entry name" value="Topoisom_I"/>
    <property type="match status" value="1"/>
</dbReference>
<dbReference type="GO" id="GO:0005730">
    <property type="term" value="C:nucleolus"/>
    <property type="evidence" value="ECO:0007669"/>
    <property type="project" value="TreeGrafter"/>
</dbReference>
<dbReference type="GO" id="GO:0006265">
    <property type="term" value="P:DNA topological change"/>
    <property type="evidence" value="ECO:0007669"/>
    <property type="project" value="UniProtKB-UniRule"/>
</dbReference>
<feature type="compositionally biased region" description="Low complexity" evidence="8">
    <location>
        <begin position="1095"/>
        <end position="1105"/>
    </location>
</feature>
<dbReference type="GO" id="GO:0006260">
    <property type="term" value="P:DNA replication"/>
    <property type="evidence" value="ECO:0007669"/>
    <property type="project" value="TreeGrafter"/>
</dbReference>
<dbReference type="OrthoDB" id="47179at2759"/>
<dbReference type="PROSITE" id="PS52038">
    <property type="entry name" value="TOPO_IB_2"/>
    <property type="match status" value="1"/>
</dbReference>
<dbReference type="Gene3D" id="2.170.11.10">
    <property type="entry name" value="DNA Topoisomerase I, domain 2"/>
    <property type="match status" value="1"/>
</dbReference>
<feature type="region of interest" description="Disordered" evidence="8">
    <location>
        <begin position="1020"/>
        <end position="1138"/>
    </location>
</feature>
<name>A0A061HAF6_9BASI</name>
<comment type="function">
    <text evidence="7">Releases the supercoiling and torsional tension of DNA introduced during the DNA replication and transcription by transiently cleaving and rejoining one strand of the DNA duplex. Introduces a single-strand break via transesterification at the specific target site 5'-[CT]CCTTp site in duplex DNA. The scissile phosphodiester is attacked by the catalytic tyrosine of the enzyme, resulting in the formation of a DNA-(3'-phosphotyrosyl)-enzyme intermediate and the expulsion of a 5'-OH DNA strand. The free DNA strand then undergoes passage around the unbroken strand thus removing DNA supercoils. Finally, in the religation step, the DNA 5'-OH attacks the covalent intermediate to expel the active-site tyrosine and restore the DNA phosphodiester backbone.</text>
</comment>
<dbReference type="Gene3D" id="1.10.10.41">
    <property type="entry name" value="Yeast DNA topoisomerase - domain 1"/>
    <property type="match status" value="1"/>
</dbReference>
<sequence length="1138" mass="125528">MSASTSAAPLGNGLTLPVGNGHGKLNGSSPVKKPLADSDSDLSEEEDSAPLAKRPRTYGKVNGNGNGNGNGLAVKPPPSDDGSSDDDDAPLAKSNGVKKEAPSDDGDDSDDSDAPLTSVVASAPPSTMAGSDDEGDDSDAPLTASVRGKRSSGSDDDDDDDDEDDEEEEEEDDDDGDDADTDAGSAMGKVAKAAKKVKSKIKAKLQKKGGSRKTHEAGNGEQKWTTLVHNGPRFAEPYTPLPKDVTLKYDGQPVVLPPESEEVAMFYAVKLETQHAKNPIFNKNFFDDFKGYLKKYPPRNGLKIQSFDKLDFRDMYNHWRGIKDAEAAAKKAKAPSQRKRELEERKAQEKEWRTCWVDGAEQSIGNFNIEPPGLFLGRGAHPKAGKVKRRTMPEDVTINHSANQPAPKPPFGKWGEVVEKKDVTWLAFWKEPLNGNYKYVFLDAASEWKASSDKTKFQKARKLDECVVQIRRDVDRNLKSKSRQERQIATIVWLIDNFSLRAGNEKGEDEAETYGVCSLRCEHARMKPPHTLHLEFLGKDSMKFEEDLTITNPDVYKNLCMFLQTSGQKDRKGQFVRKKPSDPIFCAPYEVDTVPAKLQPIAPDSVNRFLSQYMPGLSAKVFRTYNASTTFQGLLDQTEEWLRSRPKPQEREINVNNLKIAYNEANRQVAILCNHQRTVNPVAMGKIVERAHDKMFALRYDIHKEQQKLLTFHTKAEVKKDLGAKQAEKVLAALNLDPERIRQHEESLIQAKKLRLQSAYTKQQAELDWQLSQQGFKDEGEGEGSSGSNGAAAKPKPKAKSKKALEAEAAIKASIRNFKEKSQFDAEEKELDKMLKDLEKERKTNKSLAPSANIGSCARKIASKYEAIKKAEAELTDKTNMSDVSLTTSKMNYIDPRITSAWLKYWDERLIDLGVATPPAAKKRAAVKKEEEDDDDDKGKARGKGKGKATKATATKGKKDAKPAKGAAKGRKVKKEEEEEDDDDDAAAIADSDRLDLRLKVLSVSQYFPTTLQKKFRWASVGDDGRPITKKWTFVPNARSKMRQLASADRKGDQPSTGSMAAMTDENPAGAGQPDPTSTKNKVTAGRGQKRKEPPTGAATAAAPAKRGRAKKPAIKAESEDEDDDDSDDDMPLAASKS</sequence>
<dbReference type="GO" id="GO:0007059">
    <property type="term" value="P:chromosome segregation"/>
    <property type="evidence" value="ECO:0007669"/>
    <property type="project" value="TreeGrafter"/>
</dbReference>
<dbReference type="InterPro" id="IPR008336">
    <property type="entry name" value="TopoI_DNA-bd_euk"/>
</dbReference>
<accession>A0A061HAF6</accession>
<dbReference type="KEGG" id="pfp:PFL1_03209"/>
<evidence type="ECO:0000256" key="4">
    <source>
        <dbReference type="ARBA" id="ARBA00023125"/>
    </source>
</evidence>